<evidence type="ECO:0000256" key="1">
    <source>
        <dbReference type="SAM" id="Phobius"/>
    </source>
</evidence>
<keyword evidence="1" id="KW-1133">Transmembrane helix</keyword>
<reference evidence="2" key="1">
    <citation type="submission" date="2018-03" db="EMBL/GenBank/DDBJ databases">
        <title>Cross-interface Injection: A General Nanoliter Liquid Handling Method Applied to Single Cells Genome Amplification Automated Nanoliter Liquid Handling Applied to Single Cell Multiple Displacement Amplification.</title>
        <authorList>
            <person name="Yun J."/>
            <person name="Xu P."/>
            <person name="Xu J."/>
            <person name="Dai X."/>
            <person name="Wang Y."/>
            <person name="Zheng X."/>
            <person name="Cao C."/>
            <person name="Yi Q."/>
            <person name="Zhu Y."/>
            <person name="Wang L."/>
            <person name="Dong Z."/>
            <person name="Huang Y."/>
            <person name="Huang L."/>
            <person name="Du W."/>
        </authorList>
    </citation>
    <scope>NUCLEOTIDE SEQUENCE [LARGE SCALE GENOMIC DNA]</scope>
    <source>
        <strain evidence="2">Z-D3-2</strain>
    </source>
</reference>
<name>A0A2T4CW06_9GAMM</name>
<organism evidence="2">
    <name type="scientific">Pseudidiomarina aestuarii</name>
    <dbReference type="NCBI Taxonomy" id="624146"/>
    <lineage>
        <taxon>Bacteria</taxon>
        <taxon>Pseudomonadati</taxon>
        <taxon>Pseudomonadota</taxon>
        <taxon>Gammaproteobacteria</taxon>
        <taxon>Alteromonadales</taxon>
        <taxon>Idiomarinaceae</taxon>
        <taxon>Pseudidiomarina</taxon>
    </lineage>
</organism>
<gene>
    <name evidence="2" type="ORF">C9940_05065</name>
</gene>
<keyword evidence="1" id="KW-0472">Membrane</keyword>
<feature type="transmembrane region" description="Helical" evidence="1">
    <location>
        <begin position="51"/>
        <end position="73"/>
    </location>
</feature>
<dbReference type="EMBL" id="PYVN01000094">
    <property type="protein sequence ID" value="PTB85730.1"/>
    <property type="molecule type" value="Genomic_DNA"/>
</dbReference>
<proteinExistence type="predicted"/>
<dbReference type="InterPro" id="IPR001036">
    <property type="entry name" value="Acrflvin-R"/>
</dbReference>
<feature type="non-terminal residue" evidence="2">
    <location>
        <position position="1"/>
    </location>
</feature>
<dbReference type="GO" id="GO:0005886">
    <property type="term" value="C:plasma membrane"/>
    <property type="evidence" value="ECO:0007669"/>
    <property type="project" value="TreeGrafter"/>
</dbReference>
<protein>
    <submittedName>
        <fullName evidence="2">Hydrophobe/amphiphile efflux-1 family RND transporter</fullName>
    </submittedName>
</protein>
<dbReference type="Pfam" id="PF00873">
    <property type="entry name" value="ACR_tran"/>
    <property type="match status" value="1"/>
</dbReference>
<evidence type="ECO:0000313" key="2">
    <source>
        <dbReference type="EMBL" id="PTB85730.1"/>
    </source>
</evidence>
<comment type="caution">
    <text evidence="2">The sequence shown here is derived from an EMBL/GenBank/DDBJ whole genome shotgun (WGS) entry which is preliminary data.</text>
</comment>
<dbReference type="PANTHER" id="PTHR32063">
    <property type="match status" value="1"/>
</dbReference>
<dbReference type="AlphaFoldDB" id="A0A2T4CW06"/>
<dbReference type="SUPFAM" id="SSF82866">
    <property type="entry name" value="Multidrug efflux transporter AcrB transmembrane domain"/>
    <property type="match status" value="1"/>
</dbReference>
<dbReference type="Gene3D" id="1.20.1640.10">
    <property type="entry name" value="Multidrug efflux transporter AcrB transmembrane domain"/>
    <property type="match status" value="1"/>
</dbReference>
<feature type="transmembrane region" description="Helical" evidence="1">
    <location>
        <begin position="79"/>
        <end position="105"/>
    </location>
</feature>
<sequence length="117" mass="12575">DVFFQVGLLTTVGVSARNAILIVEFAKDLQAQGKELLEATLEAVRLRLRPILMTSLAFTFGVLPLAISTGAGAVSRQAIGTGVIGGMLGGTILAIFFVPLLFYVVRKRFPPKVREED</sequence>
<keyword evidence="1" id="KW-0812">Transmembrane</keyword>
<accession>A0A2T4CW06</accession>
<dbReference type="PANTHER" id="PTHR32063:SF13">
    <property type="entry name" value="MULTIDRUG EFFLUX PUMP SUBUNIT ACRB-RELATED"/>
    <property type="match status" value="1"/>
</dbReference>
<dbReference type="GO" id="GO:0042910">
    <property type="term" value="F:xenobiotic transmembrane transporter activity"/>
    <property type="evidence" value="ECO:0007669"/>
    <property type="project" value="TreeGrafter"/>
</dbReference>